<comment type="similarity">
    <text evidence="7 8">Belongs to the PINc/VapC protein family.</text>
</comment>
<dbReference type="GO" id="GO:0016787">
    <property type="term" value="F:hydrolase activity"/>
    <property type="evidence" value="ECO:0007669"/>
    <property type="project" value="UniProtKB-KW"/>
</dbReference>
<comment type="function">
    <text evidence="8">Toxic component of a toxin-antitoxin (TA) system. An RNase.</text>
</comment>
<dbReference type="CDD" id="cd18746">
    <property type="entry name" value="PIN_VapC4-5_FitB-like"/>
    <property type="match status" value="1"/>
</dbReference>
<evidence type="ECO:0000256" key="3">
    <source>
        <dbReference type="ARBA" id="ARBA00022722"/>
    </source>
</evidence>
<evidence type="ECO:0000313" key="11">
    <source>
        <dbReference type="Proteomes" id="UP000248887"/>
    </source>
</evidence>
<dbReference type="AlphaFoldDB" id="A0A2W5QYP8"/>
<sequence>MYLVDTNVISEARRGAPQALAWLRAVDPDSVHLSTLTLGEIMRGIALKQKSDPKAAGHLAEWLRRIRHDHAERILPVTDQISVEWGRIAAIRPRGDIDGLIAATAIVHDLILVTRNIADFEDTGASVVNPWETAS</sequence>
<proteinExistence type="inferred from homology"/>
<evidence type="ECO:0000256" key="6">
    <source>
        <dbReference type="ARBA" id="ARBA00022842"/>
    </source>
</evidence>
<dbReference type="HAMAP" id="MF_00265">
    <property type="entry name" value="VapC_Nob1"/>
    <property type="match status" value="1"/>
</dbReference>
<dbReference type="EC" id="3.1.-.-" evidence="8"/>
<evidence type="ECO:0000256" key="7">
    <source>
        <dbReference type="ARBA" id="ARBA00038093"/>
    </source>
</evidence>
<gene>
    <name evidence="8" type="primary">vapC</name>
    <name evidence="10" type="ORF">DI549_13175</name>
</gene>
<accession>A0A2W5QYP8</accession>
<evidence type="ECO:0000256" key="2">
    <source>
        <dbReference type="ARBA" id="ARBA00022649"/>
    </source>
</evidence>
<keyword evidence="6 8" id="KW-0460">Magnesium</keyword>
<feature type="domain" description="PIN" evidence="9">
    <location>
        <begin position="2"/>
        <end position="121"/>
    </location>
</feature>
<protein>
    <recommendedName>
        <fullName evidence="8">Ribonuclease VapC</fullName>
        <shortName evidence="8">RNase VapC</shortName>
        <ecNumber evidence="8">3.1.-.-</ecNumber>
    </recommendedName>
    <alternativeName>
        <fullName evidence="8">Toxin VapC</fullName>
    </alternativeName>
</protein>
<keyword evidence="4 8" id="KW-0479">Metal-binding</keyword>
<dbReference type="GO" id="GO:0090729">
    <property type="term" value="F:toxin activity"/>
    <property type="evidence" value="ECO:0007669"/>
    <property type="project" value="UniProtKB-KW"/>
</dbReference>
<organism evidence="10 11">
    <name type="scientific">Ancylobacter novellus</name>
    <name type="common">Thiobacillus novellus</name>
    <dbReference type="NCBI Taxonomy" id="921"/>
    <lineage>
        <taxon>Bacteria</taxon>
        <taxon>Pseudomonadati</taxon>
        <taxon>Pseudomonadota</taxon>
        <taxon>Alphaproteobacteria</taxon>
        <taxon>Hyphomicrobiales</taxon>
        <taxon>Xanthobacteraceae</taxon>
        <taxon>Ancylobacter</taxon>
    </lineage>
</organism>
<dbReference type="EMBL" id="QFQD01000039">
    <property type="protein sequence ID" value="PZQ81824.1"/>
    <property type="molecule type" value="Genomic_DNA"/>
</dbReference>
<dbReference type="InterPro" id="IPR022907">
    <property type="entry name" value="VapC_family"/>
</dbReference>
<keyword evidence="8" id="KW-0800">Toxin</keyword>
<name>A0A2W5QYP8_ANCNO</name>
<dbReference type="SUPFAM" id="SSF88723">
    <property type="entry name" value="PIN domain-like"/>
    <property type="match status" value="1"/>
</dbReference>
<evidence type="ECO:0000259" key="9">
    <source>
        <dbReference type="Pfam" id="PF01850"/>
    </source>
</evidence>
<evidence type="ECO:0000256" key="8">
    <source>
        <dbReference type="HAMAP-Rule" id="MF_00265"/>
    </source>
</evidence>
<comment type="caution">
    <text evidence="10">The sequence shown here is derived from an EMBL/GenBank/DDBJ whole genome shotgun (WGS) entry which is preliminary data.</text>
</comment>
<feature type="binding site" evidence="8">
    <location>
        <position position="5"/>
    </location>
    <ligand>
        <name>Mg(2+)</name>
        <dbReference type="ChEBI" id="CHEBI:18420"/>
    </ligand>
</feature>
<dbReference type="InterPro" id="IPR029060">
    <property type="entry name" value="PIN-like_dom_sf"/>
</dbReference>
<dbReference type="PANTHER" id="PTHR33653">
    <property type="entry name" value="RIBONUCLEASE VAPC2"/>
    <property type="match status" value="1"/>
</dbReference>
<evidence type="ECO:0000313" key="10">
    <source>
        <dbReference type="EMBL" id="PZQ81824.1"/>
    </source>
</evidence>
<dbReference type="GO" id="GO:0004540">
    <property type="term" value="F:RNA nuclease activity"/>
    <property type="evidence" value="ECO:0007669"/>
    <property type="project" value="InterPro"/>
</dbReference>
<evidence type="ECO:0000256" key="1">
    <source>
        <dbReference type="ARBA" id="ARBA00001946"/>
    </source>
</evidence>
<keyword evidence="5 8" id="KW-0378">Hydrolase</keyword>
<evidence type="ECO:0000256" key="4">
    <source>
        <dbReference type="ARBA" id="ARBA00022723"/>
    </source>
</evidence>
<dbReference type="Gene3D" id="3.40.50.1010">
    <property type="entry name" value="5'-nuclease"/>
    <property type="match status" value="1"/>
</dbReference>
<evidence type="ECO:0000256" key="5">
    <source>
        <dbReference type="ARBA" id="ARBA00022801"/>
    </source>
</evidence>
<dbReference type="InterPro" id="IPR050556">
    <property type="entry name" value="Type_II_TA_system_RNase"/>
</dbReference>
<dbReference type="PANTHER" id="PTHR33653:SF1">
    <property type="entry name" value="RIBONUCLEASE VAPC2"/>
    <property type="match status" value="1"/>
</dbReference>
<dbReference type="GO" id="GO:0000287">
    <property type="term" value="F:magnesium ion binding"/>
    <property type="evidence" value="ECO:0007669"/>
    <property type="project" value="UniProtKB-UniRule"/>
</dbReference>
<dbReference type="Pfam" id="PF01850">
    <property type="entry name" value="PIN"/>
    <property type="match status" value="1"/>
</dbReference>
<feature type="binding site" evidence="8">
    <location>
        <position position="98"/>
    </location>
    <ligand>
        <name>Mg(2+)</name>
        <dbReference type="ChEBI" id="CHEBI:18420"/>
    </ligand>
</feature>
<dbReference type="Proteomes" id="UP000248887">
    <property type="component" value="Unassembled WGS sequence"/>
</dbReference>
<keyword evidence="3 8" id="KW-0540">Nuclease</keyword>
<dbReference type="InterPro" id="IPR002716">
    <property type="entry name" value="PIN_dom"/>
</dbReference>
<comment type="cofactor">
    <cofactor evidence="1 8">
        <name>Mg(2+)</name>
        <dbReference type="ChEBI" id="CHEBI:18420"/>
    </cofactor>
</comment>
<keyword evidence="2 8" id="KW-1277">Toxin-antitoxin system</keyword>
<reference evidence="10 11" key="1">
    <citation type="submission" date="2017-08" db="EMBL/GenBank/DDBJ databases">
        <title>Infants hospitalized years apart are colonized by the same room-sourced microbial strains.</title>
        <authorList>
            <person name="Brooks B."/>
            <person name="Olm M.R."/>
            <person name="Firek B.A."/>
            <person name="Baker R."/>
            <person name="Thomas B.C."/>
            <person name="Morowitz M.J."/>
            <person name="Banfield J.F."/>
        </authorList>
    </citation>
    <scope>NUCLEOTIDE SEQUENCE [LARGE SCALE GENOMIC DNA]</scope>
    <source>
        <strain evidence="10">S2_005_001_R2_27</strain>
    </source>
</reference>